<dbReference type="RefSeq" id="WP_379526734.1">
    <property type="nucleotide sequence ID" value="NZ_JBHSBI010000002.1"/>
</dbReference>
<evidence type="ECO:0000313" key="2">
    <source>
        <dbReference type="Proteomes" id="UP001595851"/>
    </source>
</evidence>
<name>A0ABV8G181_9ACTN</name>
<keyword evidence="2" id="KW-1185">Reference proteome</keyword>
<sequence>MRAVAETRELLHRLTDRHPELREGVTVKAVLLAIADEIEGEARDTR</sequence>
<organism evidence="1 2">
    <name type="scientific">Nonomuraea purpurea</name>
    <dbReference type="NCBI Taxonomy" id="1849276"/>
    <lineage>
        <taxon>Bacteria</taxon>
        <taxon>Bacillati</taxon>
        <taxon>Actinomycetota</taxon>
        <taxon>Actinomycetes</taxon>
        <taxon>Streptosporangiales</taxon>
        <taxon>Streptosporangiaceae</taxon>
        <taxon>Nonomuraea</taxon>
    </lineage>
</organism>
<evidence type="ECO:0000313" key="1">
    <source>
        <dbReference type="EMBL" id="MFC4006594.1"/>
    </source>
</evidence>
<accession>A0ABV8G181</accession>
<proteinExistence type="predicted"/>
<gene>
    <name evidence="1" type="ORF">ACFOY2_05135</name>
</gene>
<protein>
    <submittedName>
        <fullName evidence="1">Uncharacterized protein</fullName>
    </submittedName>
</protein>
<dbReference type="EMBL" id="JBHSBI010000002">
    <property type="protein sequence ID" value="MFC4006594.1"/>
    <property type="molecule type" value="Genomic_DNA"/>
</dbReference>
<reference evidence="2" key="1">
    <citation type="journal article" date="2019" name="Int. J. Syst. Evol. Microbiol.">
        <title>The Global Catalogue of Microorganisms (GCM) 10K type strain sequencing project: providing services to taxonomists for standard genome sequencing and annotation.</title>
        <authorList>
            <consortium name="The Broad Institute Genomics Platform"/>
            <consortium name="The Broad Institute Genome Sequencing Center for Infectious Disease"/>
            <person name="Wu L."/>
            <person name="Ma J."/>
        </authorList>
    </citation>
    <scope>NUCLEOTIDE SEQUENCE [LARGE SCALE GENOMIC DNA]</scope>
    <source>
        <strain evidence="2">TBRC 1276</strain>
    </source>
</reference>
<comment type="caution">
    <text evidence="1">The sequence shown here is derived from an EMBL/GenBank/DDBJ whole genome shotgun (WGS) entry which is preliminary data.</text>
</comment>
<dbReference type="Proteomes" id="UP001595851">
    <property type="component" value="Unassembled WGS sequence"/>
</dbReference>